<feature type="domain" description="Major facilitator superfamily (MFS) profile" evidence="7">
    <location>
        <begin position="22"/>
        <end position="405"/>
    </location>
</feature>
<dbReference type="PANTHER" id="PTHR23513:SF6">
    <property type="entry name" value="MAJOR FACILITATOR SUPERFAMILY ASSOCIATED DOMAIN-CONTAINING PROTEIN"/>
    <property type="match status" value="1"/>
</dbReference>
<feature type="transmembrane region" description="Helical" evidence="6">
    <location>
        <begin position="294"/>
        <end position="311"/>
    </location>
</feature>
<dbReference type="InterPro" id="IPR011701">
    <property type="entry name" value="MFS"/>
</dbReference>
<dbReference type="GO" id="GO:0005886">
    <property type="term" value="C:plasma membrane"/>
    <property type="evidence" value="ECO:0007669"/>
    <property type="project" value="UniProtKB-SubCell"/>
</dbReference>
<feature type="transmembrane region" description="Helical" evidence="6">
    <location>
        <begin position="87"/>
        <end position="105"/>
    </location>
</feature>
<feature type="transmembrane region" description="Helical" evidence="6">
    <location>
        <begin position="230"/>
        <end position="251"/>
    </location>
</feature>
<evidence type="ECO:0000256" key="4">
    <source>
        <dbReference type="ARBA" id="ARBA00022989"/>
    </source>
</evidence>
<comment type="subcellular location">
    <subcellularLocation>
        <location evidence="1">Cell membrane</location>
        <topology evidence="1">Multi-pass membrane protein</topology>
    </subcellularLocation>
</comment>
<dbReference type="PROSITE" id="PS50850">
    <property type="entry name" value="MFS"/>
    <property type="match status" value="1"/>
</dbReference>
<dbReference type="InterPro" id="IPR020846">
    <property type="entry name" value="MFS_dom"/>
</dbReference>
<evidence type="ECO:0000256" key="6">
    <source>
        <dbReference type="SAM" id="Phobius"/>
    </source>
</evidence>
<feature type="transmembrane region" description="Helical" evidence="6">
    <location>
        <begin position="383"/>
        <end position="400"/>
    </location>
</feature>
<accession>A0A846REU4</accession>
<dbReference type="PANTHER" id="PTHR23513">
    <property type="entry name" value="INTEGRAL MEMBRANE EFFLUX PROTEIN-RELATED"/>
    <property type="match status" value="1"/>
</dbReference>
<name>A0A846REU4_9MICC</name>
<dbReference type="AlphaFoldDB" id="A0A846REU4"/>
<dbReference type="Gene3D" id="1.20.1250.20">
    <property type="entry name" value="MFS general substrate transporter like domains"/>
    <property type="match status" value="1"/>
</dbReference>
<evidence type="ECO:0000313" key="8">
    <source>
        <dbReference type="EMBL" id="NJC21668.1"/>
    </source>
</evidence>
<feature type="transmembrane region" description="Helical" evidence="6">
    <location>
        <begin position="111"/>
        <end position="136"/>
    </location>
</feature>
<evidence type="ECO:0000256" key="3">
    <source>
        <dbReference type="ARBA" id="ARBA00022692"/>
    </source>
</evidence>
<dbReference type="GO" id="GO:0022857">
    <property type="term" value="F:transmembrane transporter activity"/>
    <property type="evidence" value="ECO:0007669"/>
    <property type="project" value="InterPro"/>
</dbReference>
<feature type="transmembrane region" description="Helical" evidence="6">
    <location>
        <begin position="317"/>
        <end position="338"/>
    </location>
</feature>
<evidence type="ECO:0000256" key="5">
    <source>
        <dbReference type="ARBA" id="ARBA00023136"/>
    </source>
</evidence>
<feature type="transmembrane region" description="Helical" evidence="6">
    <location>
        <begin position="180"/>
        <end position="199"/>
    </location>
</feature>
<dbReference type="CDD" id="cd06173">
    <property type="entry name" value="MFS_MefA_like"/>
    <property type="match status" value="1"/>
</dbReference>
<reference evidence="8 9" key="1">
    <citation type="submission" date="2020-03" db="EMBL/GenBank/DDBJ databases">
        <title>Sequencing the genomes of 1000 actinobacteria strains.</title>
        <authorList>
            <person name="Klenk H.-P."/>
        </authorList>
    </citation>
    <scope>NUCLEOTIDE SEQUENCE [LARGE SCALE GENOMIC DNA]</scope>
    <source>
        <strain evidence="8 9">DSM 16403</strain>
    </source>
</reference>
<keyword evidence="2" id="KW-1003">Cell membrane</keyword>
<evidence type="ECO:0000256" key="1">
    <source>
        <dbReference type="ARBA" id="ARBA00004651"/>
    </source>
</evidence>
<keyword evidence="4 6" id="KW-1133">Transmembrane helix</keyword>
<keyword evidence="3 6" id="KW-0812">Transmembrane</keyword>
<dbReference type="EMBL" id="JAATJL010000001">
    <property type="protein sequence ID" value="NJC21668.1"/>
    <property type="molecule type" value="Genomic_DNA"/>
</dbReference>
<feature type="transmembrane region" description="Helical" evidence="6">
    <location>
        <begin position="359"/>
        <end position="377"/>
    </location>
</feature>
<evidence type="ECO:0000259" key="7">
    <source>
        <dbReference type="PROSITE" id="PS50850"/>
    </source>
</evidence>
<dbReference type="SUPFAM" id="SSF103473">
    <property type="entry name" value="MFS general substrate transporter"/>
    <property type="match status" value="1"/>
</dbReference>
<keyword evidence="9" id="KW-1185">Reference proteome</keyword>
<keyword evidence="5 6" id="KW-0472">Membrane</keyword>
<comment type="caution">
    <text evidence="8">The sequence shown here is derived from an EMBL/GenBank/DDBJ whole genome shotgun (WGS) entry which is preliminary data.</text>
</comment>
<dbReference type="InterPro" id="IPR036259">
    <property type="entry name" value="MFS_trans_sf"/>
</dbReference>
<feature type="transmembrane region" description="Helical" evidence="6">
    <location>
        <begin position="28"/>
        <end position="50"/>
    </location>
</feature>
<gene>
    <name evidence="8" type="ORF">BJ994_000744</name>
</gene>
<sequence length="410" mass="43314">MSADVQPHADVATNREILRIPAFRRLGLAWIFSNFGDSALYLTAAIWVKQLTGSDAAAGLVFAALGLPALLAPLTGQLADRFRRVPVLAVTNVAAAVVVLALLLVRSADHLWLIYVVIFVYANASYVTAAAQSGVLRDLLPDRMLAPANGMLSSIDQGLRIVSPLIGAGILGLWGMDWVVGMTCVSFLVAAAVLSRLRVAESVHERGQESFWATSTAGFRFLFAHALLRPALLTLVIAVGATGVLNVTIFATTEQGLGMPPEFLSVLISCQGVMSVVGGLTASMVIRRLGIRRTIVVGILLLSVAVFGSGVPVLGVVLGSTVLLGIGVPWAIIAFVTLRQQETPPAMQGRTSAATNMMINVPQVGASVLAAALLSIIDYRMLILAMTVLCFLSVLPLVLRRRSAAVNRAM</sequence>
<organism evidence="8 9">
    <name type="scientific">Arthrobacter pigmenti</name>
    <dbReference type="NCBI Taxonomy" id="271432"/>
    <lineage>
        <taxon>Bacteria</taxon>
        <taxon>Bacillati</taxon>
        <taxon>Actinomycetota</taxon>
        <taxon>Actinomycetes</taxon>
        <taxon>Micrococcales</taxon>
        <taxon>Micrococcaceae</taxon>
        <taxon>Arthrobacter</taxon>
    </lineage>
</organism>
<feature type="transmembrane region" description="Helical" evidence="6">
    <location>
        <begin position="56"/>
        <end position="75"/>
    </location>
</feature>
<dbReference type="Proteomes" id="UP000547458">
    <property type="component" value="Unassembled WGS sequence"/>
</dbReference>
<dbReference type="RefSeq" id="WP_167991597.1">
    <property type="nucleotide sequence ID" value="NZ_JAATJL010000001.1"/>
</dbReference>
<dbReference type="Pfam" id="PF07690">
    <property type="entry name" value="MFS_1"/>
    <property type="match status" value="1"/>
</dbReference>
<feature type="transmembrane region" description="Helical" evidence="6">
    <location>
        <begin position="263"/>
        <end position="282"/>
    </location>
</feature>
<evidence type="ECO:0000256" key="2">
    <source>
        <dbReference type="ARBA" id="ARBA00022475"/>
    </source>
</evidence>
<proteinExistence type="predicted"/>
<evidence type="ECO:0000313" key="9">
    <source>
        <dbReference type="Proteomes" id="UP000547458"/>
    </source>
</evidence>
<protein>
    <submittedName>
        <fullName evidence="8">MFS family permease</fullName>
    </submittedName>
</protein>